<evidence type="ECO:0000256" key="1">
    <source>
        <dbReference type="ARBA" id="ARBA00023121"/>
    </source>
</evidence>
<name>A0A084JEG1_9CLOT</name>
<dbReference type="InterPro" id="IPR050270">
    <property type="entry name" value="DegV_domain_contain"/>
</dbReference>
<dbReference type="PROSITE" id="PS51482">
    <property type="entry name" value="DEGV"/>
    <property type="match status" value="1"/>
</dbReference>
<keyword evidence="3" id="KW-1185">Reference proteome</keyword>
<dbReference type="InterPro" id="IPR003797">
    <property type="entry name" value="DegV"/>
</dbReference>
<dbReference type="InterPro" id="IPR043168">
    <property type="entry name" value="DegV_C"/>
</dbReference>
<proteinExistence type="predicted"/>
<dbReference type="PANTHER" id="PTHR33434:SF2">
    <property type="entry name" value="FATTY ACID-BINDING PROTEIN TM_1468"/>
    <property type="match status" value="1"/>
</dbReference>
<dbReference type="STRING" id="318464.IO99_05880"/>
<comment type="caution">
    <text evidence="2">The sequence shown here is derived from an EMBL/GenBank/DDBJ whole genome shotgun (WGS) entry which is preliminary data.</text>
</comment>
<dbReference type="Gene3D" id="3.30.1180.10">
    <property type="match status" value="1"/>
</dbReference>
<dbReference type="AlphaFoldDB" id="A0A084JEG1"/>
<dbReference type="Proteomes" id="UP000028542">
    <property type="component" value="Unassembled WGS sequence"/>
</dbReference>
<evidence type="ECO:0000313" key="3">
    <source>
        <dbReference type="Proteomes" id="UP000028542"/>
    </source>
</evidence>
<gene>
    <name evidence="2" type="ORF">IO99_05880</name>
</gene>
<dbReference type="PANTHER" id="PTHR33434">
    <property type="entry name" value="DEGV DOMAIN-CONTAINING PROTEIN DR_1986-RELATED"/>
    <property type="match status" value="1"/>
</dbReference>
<keyword evidence="1" id="KW-0446">Lipid-binding</keyword>
<evidence type="ECO:0000313" key="2">
    <source>
        <dbReference type="EMBL" id="KEZ87345.1"/>
    </source>
</evidence>
<dbReference type="EMBL" id="JPMD01000013">
    <property type="protein sequence ID" value="KEZ87345.1"/>
    <property type="molecule type" value="Genomic_DNA"/>
</dbReference>
<dbReference type="NCBIfam" id="TIGR00762">
    <property type="entry name" value="DegV"/>
    <property type="match status" value="1"/>
</dbReference>
<dbReference type="Gene3D" id="3.40.50.10170">
    <property type="match status" value="1"/>
</dbReference>
<sequence length="287" mass="31657">MKKIIILAESGADIPLDLATVHNIQVIPMHVIMGDSSYLDGSIPVTEVYDYYKKTKKIPSTSATNPEEFHLLFKKIKDENPGCIILHIGYTSKASCAYQNALIASEGMGDIYHVDSLNVTGGQGAIVLRAAEIIEKHPNIMITNLIEEIQDYVARARVSFIPGDLAYLRAGGRVSNAAYLGGTLLQIKPLIEIIDGKLISTQKFRGKMVSVADKYMKEYIKRYNFDKEQLYLIYSLGLDESIKHNMEGIAKEEGFRKIIWIQAGCVITSHSGPGAIGIAGFEKVSSK</sequence>
<organism evidence="2 3">
    <name type="scientific">Clostridium sulfidigenes</name>
    <dbReference type="NCBI Taxonomy" id="318464"/>
    <lineage>
        <taxon>Bacteria</taxon>
        <taxon>Bacillati</taxon>
        <taxon>Bacillota</taxon>
        <taxon>Clostridia</taxon>
        <taxon>Eubacteriales</taxon>
        <taxon>Clostridiaceae</taxon>
        <taxon>Clostridium</taxon>
    </lineage>
</organism>
<reference evidence="2 3" key="1">
    <citation type="submission" date="2014-07" db="EMBL/GenBank/DDBJ databases">
        <title>Draft genome of Clostridium sulfidigenes 113A isolated from sediments associated with methane hydrate from Krishna Godavari basin.</title>
        <authorList>
            <person name="Honkalas V.S."/>
            <person name="Dabir A.P."/>
            <person name="Arora P."/>
            <person name="Dhakephalkar P.K."/>
        </authorList>
    </citation>
    <scope>NUCLEOTIDE SEQUENCE [LARGE SCALE GENOMIC DNA]</scope>
    <source>
        <strain evidence="2 3">113A</strain>
    </source>
</reference>
<dbReference type="SUPFAM" id="SSF82549">
    <property type="entry name" value="DAK1/DegV-like"/>
    <property type="match status" value="1"/>
</dbReference>
<dbReference type="eggNOG" id="COG1307">
    <property type="taxonomic scope" value="Bacteria"/>
</dbReference>
<evidence type="ECO:0008006" key="4">
    <source>
        <dbReference type="Google" id="ProtNLM"/>
    </source>
</evidence>
<dbReference type="Pfam" id="PF02645">
    <property type="entry name" value="DegV"/>
    <property type="match status" value="1"/>
</dbReference>
<protein>
    <recommendedName>
        <fullName evidence="4">DegV family protein</fullName>
    </recommendedName>
</protein>
<accession>A0A084JEG1</accession>
<dbReference type="RefSeq" id="WP_035131249.1">
    <property type="nucleotide sequence ID" value="NZ_JPMD01000013.1"/>
</dbReference>
<dbReference type="GO" id="GO:0008289">
    <property type="term" value="F:lipid binding"/>
    <property type="evidence" value="ECO:0007669"/>
    <property type="project" value="UniProtKB-KW"/>
</dbReference>